<reference evidence="2 3" key="1">
    <citation type="submission" date="2011-08" db="EMBL/GenBank/DDBJ databases">
        <title>The genome of the obligate endobacterium of an arbuscular mycorrhizal fungus reveals an interphylum network of nutritional interactions.</title>
        <authorList>
            <person name="Ghignone S."/>
            <person name="Salvioli A."/>
            <person name="Anca I."/>
            <person name="Lumini E."/>
            <person name="Ortu G."/>
            <person name="Petiti L."/>
            <person name="Cruveiller S."/>
            <person name="Bianciotto V."/>
            <person name="Piffanelli P."/>
            <person name="Lanfranco L."/>
            <person name="Bonfante P."/>
        </authorList>
    </citation>
    <scope>NUCLEOTIDE SEQUENCE [LARGE SCALE GENOMIC DNA]</scope>
    <source>
        <strain evidence="2 3">BEG34</strain>
    </source>
</reference>
<keyword evidence="3" id="KW-1185">Reference proteome</keyword>
<dbReference type="EMBL" id="CAFB01000034">
    <property type="protein sequence ID" value="CCD28787.1"/>
    <property type="molecule type" value="Genomic_DNA"/>
</dbReference>
<name>G2J7P2_9BURK</name>
<dbReference type="Pfam" id="PF10671">
    <property type="entry name" value="TcpQ"/>
    <property type="match status" value="1"/>
</dbReference>
<proteinExistence type="predicted"/>
<evidence type="ECO:0000259" key="1">
    <source>
        <dbReference type="Pfam" id="PF10671"/>
    </source>
</evidence>
<dbReference type="STRING" id="1070319.CAGGBEG34_180096"/>
<feature type="domain" description="Toxin co-regulated pilus biosynthesis protein Q C-terminal" evidence="1">
    <location>
        <begin position="42"/>
        <end position="119"/>
    </location>
</feature>
<evidence type="ECO:0000313" key="3">
    <source>
        <dbReference type="Proteomes" id="UP000054051"/>
    </source>
</evidence>
<dbReference type="Gene3D" id="3.55.50.70">
    <property type="match status" value="1"/>
</dbReference>
<dbReference type="eggNOG" id="ENOG503486Z">
    <property type="taxonomic scope" value="Bacteria"/>
</dbReference>
<sequence length="127" mass="13780">MALAVSSVAQARLIVVDSARKMQNIASAAPQAAPALPEKPLWAADKGSTLRASLQKWADQARWTLVWDVPEGPNQQLNYPILAPLTFTGSVDQAVAACISLYEQAEKPLAVQIQRAQKLFYVHLKAS</sequence>
<dbReference type="AlphaFoldDB" id="G2J7P2"/>
<protein>
    <submittedName>
        <fullName evidence="2">Putative type IV pilus protein PilL</fullName>
    </submittedName>
</protein>
<evidence type="ECO:0000313" key="2">
    <source>
        <dbReference type="EMBL" id="CCD28787.1"/>
    </source>
</evidence>
<dbReference type="Proteomes" id="UP000054051">
    <property type="component" value="Unassembled WGS sequence"/>
</dbReference>
<gene>
    <name evidence="2" type="ORF">CAGGBEG34_180096</name>
</gene>
<accession>G2J7P2</accession>
<comment type="caution">
    <text evidence="2">The sequence shown here is derived from an EMBL/GenBank/DDBJ whole genome shotgun (WGS) entry which is preliminary data.</text>
</comment>
<dbReference type="InterPro" id="IPR018927">
    <property type="entry name" value="Pilus_synth_Q_C"/>
</dbReference>
<organism evidence="2 3">
    <name type="scientific">Candidatus Glomeribacter gigasporarum BEG34</name>
    <dbReference type="NCBI Taxonomy" id="1070319"/>
    <lineage>
        <taxon>Bacteria</taxon>
        <taxon>Pseudomonadati</taxon>
        <taxon>Pseudomonadota</taxon>
        <taxon>Betaproteobacteria</taxon>
        <taxon>Burkholderiales</taxon>
        <taxon>Burkholderiaceae</taxon>
        <taxon>Candidatus Glomeribacter</taxon>
    </lineage>
</organism>